<accession>A0A0K9P3Y7</accession>
<evidence type="ECO:0000313" key="3">
    <source>
        <dbReference type="Proteomes" id="UP000036987"/>
    </source>
</evidence>
<dbReference type="STRING" id="29655.A0A0K9P3Y7"/>
<dbReference type="GO" id="GO:0006629">
    <property type="term" value="P:lipid metabolic process"/>
    <property type="evidence" value="ECO:0007669"/>
    <property type="project" value="InterPro"/>
</dbReference>
<comment type="caution">
    <text evidence="2">The sequence shown here is derived from an EMBL/GenBank/DDBJ whole genome shotgun (WGS) entry which is preliminary data.</text>
</comment>
<feature type="transmembrane region" description="Helical" evidence="1">
    <location>
        <begin position="12"/>
        <end position="33"/>
    </location>
</feature>
<keyword evidence="1" id="KW-0812">Transmembrane</keyword>
<reference evidence="3" key="1">
    <citation type="journal article" date="2016" name="Nature">
        <title>The genome of the seagrass Zostera marina reveals angiosperm adaptation to the sea.</title>
        <authorList>
            <person name="Olsen J.L."/>
            <person name="Rouze P."/>
            <person name="Verhelst B."/>
            <person name="Lin Y.-C."/>
            <person name="Bayer T."/>
            <person name="Collen J."/>
            <person name="Dattolo E."/>
            <person name="De Paoli E."/>
            <person name="Dittami S."/>
            <person name="Maumus F."/>
            <person name="Michel G."/>
            <person name="Kersting A."/>
            <person name="Lauritano C."/>
            <person name="Lohaus R."/>
            <person name="Toepel M."/>
            <person name="Tonon T."/>
            <person name="Vanneste K."/>
            <person name="Amirebrahimi M."/>
            <person name="Brakel J."/>
            <person name="Bostroem C."/>
            <person name="Chovatia M."/>
            <person name="Grimwood J."/>
            <person name="Jenkins J.W."/>
            <person name="Jueterbock A."/>
            <person name="Mraz A."/>
            <person name="Stam W.T."/>
            <person name="Tice H."/>
            <person name="Bornberg-Bauer E."/>
            <person name="Green P.J."/>
            <person name="Pearson G.A."/>
            <person name="Procaccini G."/>
            <person name="Duarte C.M."/>
            <person name="Schmutz J."/>
            <person name="Reusch T.B.H."/>
            <person name="Van de Peer Y."/>
        </authorList>
    </citation>
    <scope>NUCLEOTIDE SEQUENCE [LARGE SCALE GENOMIC DNA]</scope>
    <source>
        <strain evidence="3">cv. Finnish</strain>
    </source>
</reference>
<evidence type="ECO:0000313" key="2">
    <source>
        <dbReference type="EMBL" id="KMZ62920.1"/>
    </source>
</evidence>
<dbReference type="PANTHER" id="PTHR31595:SF57">
    <property type="entry name" value="OS04G0481900 PROTEIN"/>
    <property type="match status" value="1"/>
</dbReference>
<keyword evidence="1" id="KW-1133">Transmembrane helix</keyword>
<dbReference type="InterPro" id="IPR044851">
    <property type="entry name" value="Wax_synthase"/>
</dbReference>
<dbReference type="EMBL" id="LFYR01001304">
    <property type="protein sequence ID" value="KMZ62920.1"/>
    <property type="molecule type" value="Genomic_DNA"/>
</dbReference>
<dbReference type="OMA" id="HPSIVEG"/>
<feature type="transmembrane region" description="Helical" evidence="1">
    <location>
        <begin position="70"/>
        <end position="90"/>
    </location>
</feature>
<dbReference type="PANTHER" id="PTHR31595">
    <property type="entry name" value="LONG-CHAIN-ALCOHOL O-FATTY-ACYLTRANSFERASE 3-RELATED"/>
    <property type="match status" value="1"/>
</dbReference>
<dbReference type="GO" id="GO:0008374">
    <property type="term" value="F:O-acyltransferase activity"/>
    <property type="evidence" value="ECO:0007669"/>
    <property type="project" value="InterPro"/>
</dbReference>
<organism evidence="2 3">
    <name type="scientific">Zostera marina</name>
    <name type="common">Eelgrass</name>
    <dbReference type="NCBI Taxonomy" id="29655"/>
    <lineage>
        <taxon>Eukaryota</taxon>
        <taxon>Viridiplantae</taxon>
        <taxon>Streptophyta</taxon>
        <taxon>Embryophyta</taxon>
        <taxon>Tracheophyta</taxon>
        <taxon>Spermatophyta</taxon>
        <taxon>Magnoliopsida</taxon>
        <taxon>Liliopsida</taxon>
        <taxon>Zosteraceae</taxon>
        <taxon>Zostera</taxon>
    </lineage>
</organism>
<gene>
    <name evidence="2" type="ORF">ZOSMA_439G00020</name>
</gene>
<protein>
    <submittedName>
        <fullName evidence="2">Uncharacterized protein</fullName>
    </submittedName>
</protein>
<dbReference type="Proteomes" id="UP000036987">
    <property type="component" value="Unassembled WGS sequence"/>
</dbReference>
<name>A0A0K9P3Y7_ZOSMR</name>
<dbReference type="AlphaFoldDB" id="A0A0K9P3Y7"/>
<keyword evidence="3" id="KW-1185">Reference proteome</keyword>
<sequence>MEERNREMEEELVSIAKVCVTTTLALAYCYFLISKLPPGKLRLISLVPVFYIFTQLPFIFASVQLRGISAFFLVWLTIFKLLLFSVSQGPLSNSDLSFPLFLALSSLPIRIELAPGQKGRRVEIQTSNKGTVETMPLLKSYYRDNEICAYLTYIRRTSTSRGLSDAHPSIVEGSIVS</sequence>
<proteinExistence type="predicted"/>
<evidence type="ECO:0000256" key="1">
    <source>
        <dbReference type="SAM" id="Phobius"/>
    </source>
</evidence>
<feature type="transmembrane region" description="Helical" evidence="1">
    <location>
        <begin position="45"/>
        <end position="63"/>
    </location>
</feature>
<keyword evidence="1" id="KW-0472">Membrane</keyword>
<dbReference type="OrthoDB" id="1077582at2759"/>